<evidence type="ECO:0008006" key="6">
    <source>
        <dbReference type="Google" id="ProtNLM"/>
    </source>
</evidence>
<accession>A0A4Y6PUZ0</accession>
<dbReference type="AlphaFoldDB" id="A0A4Y6PUZ0"/>
<feature type="compositionally biased region" description="Basic and acidic residues" evidence="1">
    <location>
        <begin position="772"/>
        <end position="795"/>
    </location>
</feature>
<feature type="region of interest" description="Disordered" evidence="1">
    <location>
        <begin position="772"/>
        <end position="801"/>
    </location>
</feature>
<dbReference type="Pfam" id="PF01326">
    <property type="entry name" value="PPDK_N"/>
    <property type="match status" value="1"/>
</dbReference>
<feature type="domain" description="PEP-utilising enzyme mobile" evidence="2">
    <location>
        <begin position="820"/>
        <end position="891"/>
    </location>
</feature>
<evidence type="ECO:0000313" key="5">
    <source>
        <dbReference type="Proteomes" id="UP000315995"/>
    </source>
</evidence>
<dbReference type="SUPFAM" id="SSF52009">
    <property type="entry name" value="Phosphohistidine domain"/>
    <property type="match status" value="1"/>
</dbReference>
<evidence type="ECO:0000259" key="2">
    <source>
        <dbReference type="Pfam" id="PF00391"/>
    </source>
</evidence>
<dbReference type="InterPro" id="IPR002192">
    <property type="entry name" value="PPDK_AMP/ATP-bd"/>
</dbReference>
<gene>
    <name evidence="4" type="ORF">FIV42_12655</name>
</gene>
<dbReference type="Proteomes" id="UP000315995">
    <property type="component" value="Chromosome"/>
</dbReference>
<organism evidence="4 5">
    <name type="scientific">Persicimonas caeni</name>
    <dbReference type="NCBI Taxonomy" id="2292766"/>
    <lineage>
        <taxon>Bacteria</taxon>
        <taxon>Deltaproteobacteria</taxon>
        <taxon>Bradymonadales</taxon>
        <taxon>Bradymonadaceae</taxon>
        <taxon>Persicimonas</taxon>
    </lineage>
</organism>
<dbReference type="PANTHER" id="PTHR43615">
    <property type="entry name" value="PHOSPHOENOLPYRUVATE SYNTHASE-RELATED"/>
    <property type="match status" value="1"/>
</dbReference>
<evidence type="ECO:0000256" key="1">
    <source>
        <dbReference type="SAM" id="MobiDB-lite"/>
    </source>
</evidence>
<sequence>MYSTLTLAGHMNKRAEHSVVETTPAADIDYHYTVRVGASDWPQARVGGKADGLHRLVRHGFTVPRAFCILTDAFERVVARCVKHASSLDELRAQILEAPLPDGLFDEISARMDAIGAPLWAVRSSALEEDTLAHSFAGQQATVLEVETPEEVVQAVRHVWASLYDVQGLLYRNQLKVDLEPRPMAVVVQRMVSPSAAGVMFTQNPVTADPTRLVINAASGLGTTVVGGGAADTYYLEKKTGYVERHEVGSHGADSHGAEEGGVLDSAQLDELAACARRLDELFDHPQDVEWAYAPQSRAEAESGIRGKLFLLQARPITQFGEAQQPSVWTNVNVGEALPGVATPLTWSIIRNFSRRGFEQAFGSLGLTVPEDYELVGSFRGRVYLNLSQFMSVASAIPILSPDTLFEMAGGGGVDLVRGIYESKSPVKFLAKLPVTAVRVVASQLSMPVLAPMWGKYFEVRRDAFFQRDLSRLNHLEFSRQLDGVDSLFDRTGLVMLACSSNFLMSYVVMRELLKLWGGPKAAKSEKELVSALEVDSAAPGLDLLNLGRLARRSRRLRRVISNTPPADVLTELESLRGHDDVDVFMDELDRFRRRHGHRAPREAELATPRWREDTHFLFEVVRSYIRAPHLPTERELQRERERTRKLADQLVGRTFPVGLESVFRALLEFTRSNVKLREFMRARVVDSLDMYRRYFLECGRRLVLQDALRQPEDVFYLRYDELRDWLADVSTADDFATRVLVRRALHDSLAELADPPSTFVLEGSEIVDEDEYRKRRAPESSRSDNSLHRVDELHGLPGSAGKVTGRARVITDPNDDASIEPGEILVAPYTDVGWTPLFLTASGVVMGLGGPLSHSCIVAREYGIPTVVNAHGAVDTINTGDLITVDGDRGVVYIRERSF</sequence>
<name>A0A4Y6PUZ0_PERCE</name>
<dbReference type="SUPFAM" id="SSF56059">
    <property type="entry name" value="Glutathione synthetase ATP-binding domain-like"/>
    <property type="match status" value="1"/>
</dbReference>
<accession>A0A5B8Y9N0</accession>
<evidence type="ECO:0000313" key="4">
    <source>
        <dbReference type="EMBL" id="QDG51565.1"/>
    </source>
</evidence>
<dbReference type="Pfam" id="PF00391">
    <property type="entry name" value="PEP-utilizers"/>
    <property type="match status" value="1"/>
</dbReference>
<dbReference type="Gene3D" id="3.30.1490.20">
    <property type="entry name" value="ATP-grasp fold, A domain"/>
    <property type="match status" value="1"/>
</dbReference>
<protein>
    <recommendedName>
        <fullName evidence="6">Phosphoenolpyruvate synthase</fullName>
    </recommendedName>
</protein>
<reference evidence="4 5" key="1">
    <citation type="submission" date="2019-06" db="EMBL/GenBank/DDBJ databases">
        <title>Persicimonas caeni gen. nov., sp. nov., a predatory bacterium isolated from solar saltern.</title>
        <authorList>
            <person name="Wang S."/>
        </authorList>
    </citation>
    <scope>NUCLEOTIDE SEQUENCE [LARGE SCALE GENOMIC DNA]</scope>
    <source>
        <strain evidence="4 5">YN101</strain>
    </source>
</reference>
<dbReference type="Gene3D" id="3.50.30.10">
    <property type="entry name" value="Phosphohistidine domain"/>
    <property type="match status" value="1"/>
</dbReference>
<dbReference type="EMBL" id="CP041186">
    <property type="protein sequence ID" value="QDG51565.1"/>
    <property type="molecule type" value="Genomic_DNA"/>
</dbReference>
<dbReference type="PANTHER" id="PTHR43615:SF1">
    <property type="entry name" value="PPDK_N DOMAIN-CONTAINING PROTEIN"/>
    <property type="match status" value="1"/>
</dbReference>
<dbReference type="InterPro" id="IPR013815">
    <property type="entry name" value="ATP_grasp_subdomain_1"/>
</dbReference>
<dbReference type="InterPro" id="IPR051549">
    <property type="entry name" value="PEP_Utilizing_Enz"/>
</dbReference>
<dbReference type="InterPro" id="IPR036637">
    <property type="entry name" value="Phosphohistidine_dom_sf"/>
</dbReference>
<dbReference type="OrthoDB" id="9765468at2"/>
<feature type="domain" description="Pyruvate phosphate dikinase AMP/ATP-binding" evidence="3">
    <location>
        <begin position="45"/>
        <end position="327"/>
    </location>
</feature>
<dbReference type="GO" id="GO:0005524">
    <property type="term" value="F:ATP binding"/>
    <property type="evidence" value="ECO:0007669"/>
    <property type="project" value="InterPro"/>
</dbReference>
<evidence type="ECO:0000259" key="3">
    <source>
        <dbReference type="Pfam" id="PF01326"/>
    </source>
</evidence>
<dbReference type="InterPro" id="IPR008279">
    <property type="entry name" value="PEP-util_enz_mobile_dom"/>
</dbReference>
<dbReference type="Gene3D" id="3.30.470.20">
    <property type="entry name" value="ATP-grasp fold, B domain"/>
    <property type="match status" value="1"/>
</dbReference>
<keyword evidence="5" id="KW-1185">Reference proteome</keyword>
<proteinExistence type="predicted"/>
<dbReference type="GO" id="GO:0016301">
    <property type="term" value="F:kinase activity"/>
    <property type="evidence" value="ECO:0007669"/>
    <property type="project" value="InterPro"/>
</dbReference>